<accession>A0A9J6D8S0</accession>
<dbReference type="AlphaFoldDB" id="A0A9J6D8S0"/>
<feature type="compositionally biased region" description="Polar residues" evidence="1">
    <location>
        <begin position="33"/>
        <end position="45"/>
    </location>
</feature>
<gene>
    <name evidence="2" type="ORF">HPB51_008125</name>
</gene>
<feature type="region of interest" description="Disordered" evidence="1">
    <location>
        <begin position="33"/>
        <end position="65"/>
    </location>
</feature>
<protein>
    <submittedName>
        <fullName evidence="2">Uncharacterized protein</fullName>
    </submittedName>
</protein>
<keyword evidence="3" id="KW-1185">Reference proteome</keyword>
<comment type="caution">
    <text evidence="2">The sequence shown here is derived from an EMBL/GenBank/DDBJ whole genome shotgun (WGS) entry which is preliminary data.</text>
</comment>
<organism evidence="2 3">
    <name type="scientific">Rhipicephalus microplus</name>
    <name type="common">Cattle tick</name>
    <name type="synonym">Boophilus microplus</name>
    <dbReference type="NCBI Taxonomy" id="6941"/>
    <lineage>
        <taxon>Eukaryota</taxon>
        <taxon>Metazoa</taxon>
        <taxon>Ecdysozoa</taxon>
        <taxon>Arthropoda</taxon>
        <taxon>Chelicerata</taxon>
        <taxon>Arachnida</taxon>
        <taxon>Acari</taxon>
        <taxon>Parasitiformes</taxon>
        <taxon>Ixodida</taxon>
        <taxon>Ixodoidea</taxon>
        <taxon>Ixodidae</taxon>
        <taxon>Rhipicephalinae</taxon>
        <taxon>Rhipicephalus</taxon>
        <taxon>Boophilus</taxon>
    </lineage>
</organism>
<name>A0A9J6D8S0_RHIMP</name>
<evidence type="ECO:0000313" key="3">
    <source>
        <dbReference type="Proteomes" id="UP000821866"/>
    </source>
</evidence>
<sequence>MHTLEADIFNLNRKMAEDSLECSCMEEMLADAKQTSRISSSSARYEQTVERDTELSNMQRSHNEELQRQRAFQDYRLNELRMQVADLRAQLAQAQRDRDHETSQV</sequence>
<reference evidence="2" key="2">
    <citation type="submission" date="2021-09" db="EMBL/GenBank/DDBJ databases">
        <authorList>
            <person name="Jia N."/>
            <person name="Wang J."/>
            <person name="Shi W."/>
            <person name="Du L."/>
            <person name="Sun Y."/>
            <person name="Zhan W."/>
            <person name="Jiang J."/>
            <person name="Wang Q."/>
            <person name="Zhang B."/>
            <person name="Ji P."/>
            <person name="Sakyi L.B."/>
            <person name="Cui X."/>
            <person name="Yuan T."/>
            <person name="Jiang B."/>
            <person name="Yang W."/>
            <person name="Lam T.T.-Y."/>
            <person name="Chang Q."/>
            <person name="Ding S."/>
            <person name="Wang X."/>
            <person name="Zhu J."/>
            <person name="Ruan X."/>
            <person name="Zhao L."/>
            <person name="Wei J."/>
            <person name="Que T."/>
            <person name="Du C."/>
            <person name="Cheng J."/>
            <person name="Dai P."/>
            <person name="Han X."/>
            <person name="Huang E."/>
            <person name="Gao Y."/>
            <person name="Liu J."/>
            <person name="Shao H."/>
            <person name="Ye R."/>
            <person name="Li L."/>
            <person name="Wei W."/>
            <person name="Wang X."/>
            <person name="Wang C."/>
            <person name="Huo Q."/>
            <person name="Li W."/>
            <person name="Guo W."/>
            <person name="Chen H."/>
            <person name="Chen S."/>
            <person name="Zhou L."/>
            <person name="Zhou L."/>
            <person name="Ni X."/>
            <person name="Tian J."/>
            <person name="Zhou Y."/>
            <person name="Sheng Y."/>
            <person name="Liu T."/>
            <person name="Pan Y."/>
            <person name="Xia L."/>
            <person name="Li J."/>
            <person name="Zhao F."/>
            <person name="Cao W."/>
        </authorList>
    </citation>
    <scope>NUCLEOTIDE SEQUENCE</scope>
    <source>
        <strain evidence="2">Rmic-2018</strain>
        <tissue evidence="2">Larvae</tissue>
    </source>
</reference>
<dbReference type="EMBL" id="JABSTU010000010">
    <property type="protein sequence ID" value="KAH8018483.1"/>
    <property type="molecule type" value="Genomic_DNA"/>
</dbReference>
<proteinExistence type="predicted"/>
<evidence type="ECO:0000256" key="1">
    <source>
        <dbReference type="SAM" id="MobiDB-lite"/>
    </source>
</evidence>
<reference evidence="2" key="1">
    <citation type="journal article" date="2020" name="Cell">
        <title>Large-Scale Comparative Analyses of Tick Genomes Elucidate Their Genetic Diversity and Vector Capacities.</title>
        <authorList>
            <consortium name="Tick Genome and Microbiome Consortium (TIGMIC)"/>
            <person name="Jia N."/>
            <person name="Wang J."/>
            <person name="Shi W."/>
            <person name="Du L."/>
            <person name="Sun Y."/>
            <person name="Zhan W."/>
            <person name="Jiang J.F."/>
            <person name="Wang Q."/>
            <person name="Zhang B."/>
            <person name="Ji P."/>
            <person name="Bell-Sakyi L."/>
            <person name="Cui X.M."/>
            <person name="Yuan T.T."/>
            <person name="Jiang B.G."/>
            <person name="Yang W.F."/>
            <person name="Lam T.T."/>
            <person name="Chang Q.C."/>
            <person name="Ding S.J."/>
            <person name="Wang X.J."/>
            <person name="Zhu J.G."/>
            <person name="Ruan X.D."/>
            <person name="Zhao L."/>
            <person name="Wei J.T."/>
            <person name="Ye R.Z."/>
            <person name="Que T.C."/>
            <person name="Du C.H."/>
            <person name="Zhou Y.H."/>
            <person name="Cheng J.X."/>
            <person name="Dai P.F."/>
            <person name="Guo W.B."/>
            <person name="Han X.H."/>
            <person name="Huang E.J."/>
            <person name="Li L.F."/>
            <person name="Wei W."/>
            <person name="Gao Y.C."/>
            <person name="Liu J.Z."/>
            <person name="Shao H.Z."/>
            <person name="Wang X."/>
            <person name="Wang C.C."/>
            <person name="Yang T.C."/>
            <person name="Huo Q.B."/>
            <person name="Li W."/>
            <person name="Chen H.Y."/>
            <person name="Chen S.E."/>
            <person name="Zhou L.G."/>
            <person name="Ni X.B."/>
            <person name="Tian J.H."/>
            <person name="Sheng Y."/>
            <person name="Liu T."/>
            <person name="Pan Y.S."/>
            <person name="Xia L.Y."/>
            <person name="Li J."/>
            <person name="Zhao F."/>
            <person name="Cao W.C."/>
        </authorList>
    </citation>
    <scope>NUCLEOTIDE SEQUENCE</scope>
    <source>
        <strain evidence="2">Rmic-2018</strain>
    </source>
</reference>
<evidence type="ECO:0000313" key="2">
    <source>
        <dbReference type="EMBL" id="KAH8018483.1"/>
    </source>
</evidence>
<dbReference type="Proteomes" id="UP000821866">
    <property type="component" value="Chromosome 8"/>
</dbReference>
<dbReference type="VEuPathDB" id="VectorBase:LOC119165910"/>